<dbReference type="Proteomes" id="UP001177021">
    <property type="component" value="Unassembled WGS sequence"/>
</dbReference>
<organism evidence="1 2">
    <name type="scientific">Trifolium pratense</name>
    <name type="common">Red clover</name>
    <dbReference type="NCBI Taxonomy" id="57577"/>
    <lineage>
        <taxon>Eukaryota</taxon>
        <taxon>Viridiplantae</taxon>
        <taxon>Streptophyta</taxon>
        <taxon>Embryophyta</taxon>
        <taxon>Tracheophyta</taxon>
        <taxon>Spermatophyta</taxon>
        <taxon>Magnoliopsida</taxon>
        <taxon>eudicotyledons</taxon>
        <taxon>Gunneridae</taxon>
        <taxon>Pentapetalae</taxon>
        <taxon>rosids</taxon>
        <taxon>fabids</taxon>
        <taxon>Fabales</taxon>
        <taxon>Fabaceae</taxon>
        <taxon>Papilionoideae</taxon>
        <taxon>50 kb inversion clade</taxon>
        <taxon>NPAAA clade</taxon>
        <taxon>Hologalegina</taxon>
        <taxon>IRL clade</taxon>
        <taxon>Trifolieae</taxon>
        <taxon>Trifolium</taxon>
    </lineage>
</organism>
<protein>
    <submittedName>
        <fullName evidence="1">Uncharacterized protein</fullName>
    </submittedName>
</protein>
<keyword evidence="2" id="KW-1185">Reference proteome</keyword>
<gene>
    <name evidence="1" type="ORF">MILVUS5_LOCUS12903</name>
</gene>
<evidence type="ECO:0000313" key="1">
    <source>
        <dbReference type="EMBL" id="CAJ2643724.1"/>
    </source>
</evidence>
<comment type="caution">
    <text evidence="1">The sequence shown here is derived from an EMBL/GenBank/DDBJ whole genome shotgun (WGS) entry which is preliminary data.</text>
</comment>
<accession>A0ACB0JF75</accession>
<dbReference type="EMBL" id="CASHSV030000034">
    <property type="protein sequence ID" value="CAJ2643724.1"/>
    <property type="molecule type" value="Genomic_DNA"/>
</dbReference>
<proteinExistence type="predicted"/>
<reference evidence="1" key="1">
    <citation type="submission" date="2023-10" db="EMBL/GenBank/DDBJ databases">
        <authorList>
            <person name="Rodriguez Cubillos JULIANA M."/>
            <person name="De Vega J."/>
        </authorList>
    </citation>
    <scope>NUCLEOTIDE SEQUENCE</scope>
</reference>
<name>A0ACB0JF75_TRIPR</name>
<evidence type="ECO:0000313" key="2">
    <source>
        <dbReference type="Proteomes" id="UP001177021"/>
    </source>
</evidence>
<sequence>MLEYTILDDFGAGSFDRLVLITHNIEVHEGVFHRTLDFVNLNNQVLSIRGLDPSLYEREVYYSNDLPKRSCTGCYIDNDLRQLNIERDT</sequence>